<dbReference type="AlphaFoldDB" id="A0A1I2K9V2"/>
<sequence length="51" mass="6116">MAFVGEKEWQQWAAGATEFFASSQVRYFDLTEKEETKRWILKQKENEKITT</sequence>
<dbReference type="InterPro" id="IPR038396">
    <property type="entry name" value="SpoIIAA-like_sf"/>
</dbReference>
<organism evidence="1 2">
    <name type="scientific">Salegentibacter agarivorans</name>
    <dbReference type="NCBI Taxonomy" id="345907"/>
    <lineage>
        <taxon>Bacteria</taxon>
        <taxon>Pseudomonadati</taxon>
        <taxon>Bacteroidota</taxon>
        <taxon>Flavobacteriia</taxon>
        <taxon>Flavobacteriales</taxon>
        <taxon>Flavobacteriaceae</taxon>
        <taxon>Salegentibacter</taxon>
    </lineage>
</organism>
<evidence type="ECO:0008006" key="3">
    <source>
        <dbReference type="Google" id="ProtNLM"/>
    </source>
</evidence>
<dbReference type="Proteomes" id="UP000199116">
    <property type="component" value="Unassembled WGS sequence"/>
</dbReference>
<dbReference type="Gene3D" id="3.40.50.10600">
    <property type="entry name" value="SpoIIaa-like domains"/>
    <property type="match status" value="1"/>
</dbReference>
<reference evidence="2" key="1">
    <citation type="submission" date="2016-10" db="EMBL/GenBank/DDBJ databases">
        <authorList>
            <person name="Varghese N."/>
            <person name="Submissions S."/>
        </authorList>
    </citation>
    <scope>NUCLEOTIDE SEQUENCE [LARGE SCALE GENOMIC DNA]</scope>
    <source>
        <strain evidence="2">DSM 23515</strain>
    </source>
</reference>
<keyword evidence="2" id="KW-1185">Reference proteome</keyword>
<dbReference type="InterPro" id="IPR036513">
    <property type="entry name" value="STAS_dom_sf"/>
</dbReference>
<dbReference type="RefSeq" id="WP_394333631.1">
    <property type="nucleotide sequence ID" value="NZ_FOOH01000002.1"/>
</dbReference>
<evidence type="ECO:0000313" key="2">
    <source>
        <dbReference type="Proteomes" id="UP000199116"/>
    </source>
</evidence>
<dbReference type="InterPro" id="IPR021866">
    <property type="entry name" value="SpoIIAA-like"/>
</dbReference>
<dbReference type="EMBL" id="FOOH01000002">
    <property type="protein sequence ID" value="SFF62027.1"/>
    <property type="molecule type" value="Genomic_DNA"/>
</dbReference>
<protein>
    <recommendedName>
        <fullName evidence="3">SpoIIAA-like</fullName>
    </recommendedName>
</protein>
<dbReference type="SUPFAM" id="SSF52091">
    <property type="entry name" value="SpoIIaa-like"/>
    <property type="match status" value="1"/>
</dbReference>
<evidence type="ECO:0000313" key="1">
    <source>
        <dbReference type="EMBL" id="SFF62027.1"/>
    </source>
</evidence>
<accession>A0A1I2K9V2</accession>
<gene>
    <name evidence="1" type="ORF">SAMN04488033_10211</name>
</gene>
<name>A0A1I2K9V2_9FLAO</name>
<proteinExistence type="predicted"/>
<dbReference type="Pfam" id="PF11964">
    <property type="entry name" value="SpoIIAA-like"/>
    <property type="match status" value="1"/>
</dbReference>